<dbReference type="InterPro" id="IPR001119">
    <property type="entry name" value="SLH_dom"/>
</dbReference>
<organism evidence="2">
    <name type="scientific">bioreactor metagenome</name>
    <dbReference type="NCBI Taxonomy" id="1076179"/>
    <lineage>
        <taxon>unclassified sequences</taxon>
        <taxon>metagenomes</taxon>
        <taxon>ecological metagenomes</taxon>
    </lineage>
</organism>
<feature type="domain" description="SLH" evidence="1">
    <location>
        <begin position="28"/>
        <end position="91"/>
    </location>
</feature>
<accession>A0A644YN97</accession>
<proteinExistence type="predicted"/>
<dbReference type="PANTHER" id="PTHR43308">
    <property type="entry name" value="OUTER MEMBRANE PROTEIN ALPHA-RELATED"/>
    <property type="match status" value="1"/>
</dbReference>
<dbReference type="PROSITE" id="PS51272">
    <property type="entry name" value="SLH"/>
    <property type="match status" value="3"/>
</dbReference>
<dbReference type="Gene3D" id="3.20.20.80">
    <property type="entry name" value="Glycosidases"/>
    <property type="match status" value="1"/>
</dbReference>
<sequence length="507" mass="53657">MLKDFKRMAAAGLACLCLLAVLPVPARAAARFSDVPASYWAADSITRAAELGLVNGRSDGKFGVGQSMTRAAFAAVLCRLFQWKLVSSASGSFPDNQDSAKWYFSAVETAYLHGAVTQQEENFRPGDAVTRQEMAVMLVRALGYGTLASLAGERTSPFTDVTASLGYLILANDLGIMTGNSHGAFQPDRTATREQAAVVLMRVYDKLHAAAPDVCGVARSAENLSLEGVGTVAVPAMKIVYNGSLLLTTDLSAEAVSAIRAATEGKRRFMQVSGNSPRFSGSDTTELAKKIAAAAEEGGWDGVLLDIPKLQGTEKASYTNLVKALRSSLGAGGLLYVIAEAPVWQGKTAYNGYDFAALAAQADKVILRVASYSQTISGFPTTPQEPLEEVFYALETVADAIPPTKRALLLTASGTAWRGNTAMGDVSPAELSTLLSTSGVTSYWSSRYATPYLSYTDSGVRVVVWYNDARAAQTRRQLLDFFGGGGLCIDDLAGPLNGENGILTGLK</sequence>
<feature type="domain" description="SLH" evidence="1">
    <location>
        <begin position="92"/>
        <end position="152"/>
    </location>
</feature>
<name>A0A644YN97_9ZZZZ</name>
<comment type="caution">
    <text evidence="2">The sequence shown here is derived from an EMBL/GenBank/DDBJ whole genome shotgun (WGS) entry which is preliminary data.</text>
</comment>
<evidence type="ECO:0000259" key="1">
    <source>
        <dbReference type="PROSITE" id="PS51272"/>
    </source>
</evidence>
<protein>
    <recommendedName>
        <fullName evidence="1">SLH domain-containing protein</fullName>
    </recommendedName>
</protein>
<dbReference type="EMBL" id="VSSQ01005132">
    <property type="protein sequence ID" value="MPM27983.1"/>
    <property type="molecule type" value="Genomic_DNA"/>
</dbReference>
<dbReference type="InterPro" id="IPR051465">
    <property type="entry name" value="Cell_Envelope_Struct_Comp"/>
</dbReference>
<dbReference type="Pfam" id="PF00395">
    <property type="entry name" value="SLH"/>
    <property type="match status" value="3"/>
</dbReference>
<dbReference type="Pfam" id="PF00704">
    <property type="entry name" value="Glyco_hydro_18"/>
    <property type="match status" value="1"/>
</dbReference>
<gene>
    <name evidence="2" type="ORF">SDC9_74500</name>
</gene>
<dbReference type="InterPro" id="IPR017853">
    <property type="entry name" value="GH"/>
</dbReference>
<dbReference type="InterPro" id="IPR029070">
    <property type="entry name" value="Chitinase_insertion_sf"/>
</dbReference>
<dbReference type="GO" id="GO:0005975">
    <property type="term" value="P:carbohydrate metabolic process"/>
    <property type="evidence" value="ECO:0007669"/>
    <property type="project" value="InterPro"/>
</dbReference>
<dbReference type="AlphaFoldDB" id="A0A644YN97"/>
<reference evidence="2" key="1">
    <citation type="submission" date="2019-08" db="EMBL/GenBank/DDBJ databases">
        <authorList>
            <person name="Kucharzyk K."/>
            <person name="Murdoch R.W."/>
            <person name="Higgins S."/>
            <person name="Loffler F."/>
        </authorList>
    </citation>
    <scope>NUCLEOTIDE SEQUENCE</scope>
</reference>
<dbReference type="SUPFAM" id="SSF51445">
    <property type="entry name" value="(Trans)glycosidases"/>
    <property type="match status" value="1"/>
</dbReference>
<feature type="domain" description="SLH" evidence="1">
    <location>
        <begin position="153"/>
        <end position="214"/>
    </location>
</feature>
<evidence type="ECO:0000313" key="2">
    <source>
        <dbReference type="EMBL" id="MPM27983.1"/>
    </source>
</evidence>
<dbReference type="InterPro" id="IPR001223">
    <property type="entry name" value="Glyco_hydro18_cat"/>
</dbReference>
<dbReference type="Gene3D" id="3.10.50.10">
    <property type="match status" value="1"/>
</dbReference>